<dbReference type="InterPro" id="IPR038881">
    <property type="entry name" value="Yae1-like"/>
</dbReference>
<dbReference type="Proteomes" id="UP000081671">
    <property type="component" value="Unplaced"/>
</dbReference>
<protein>
    <submittedName>
        <fullName evidence="7">Yae1 domain-containing protein 1</fullName>
    </submittedName>
</protein>
<evidence type="ECO:0000313" key="7">
    <source>
        <dbReference type="RefSeq" id="XP_012888465.1"/>
    </source>
</evidence>
<comment type="subcellular location">
    <subcellularLocation>
        <location evidence="2">Cytoplasm</location>
    </subcellularLocation>
    <subcellularLocation>
        <location evidence="1">Nucleus</location>
    </subcellularLocation>
</comment>
<keyword evidence="3" id="KW-0963">Cytoplasm</keyword>
<dbReference type="GeneID" id="105998327"/>
<sequence length="226" mass="25034">MSWVRVQPVASGPGEPGDVFDEEADESVLLQREWRNHMQRRVQEGYRDGVDAGKAVALQQGFNQGYKEGAEVIVNYGQIRGTLSALLSWCHLHTHSVIWINKIHALLDALGQCEECVLQRLKAIAAGPQVGDLLDSIEGMDLGHTVQAKEKIAEVTDARLCENGAEWNQNGDKTVDGVEGSHLECHRTQEHPRLEPPSLTWVLEQTATLVTQLGVPVDILQHLKQL</sequence>
<evidence type="ECO:0000313" key="6">
    <source>
        <dbReference type="Proteomes" id="UP000081671"/>
    </source>
</evidence>
<evidence type="ECO:0000256" key="2">
    <source>
        <dbReference type="ARBA" id="ARBA00004496"/>
    </source>
</evidence>
<evidence type="ECO:0000256" key="1">
    <source>
        <dbReference type="ARBA" id="ARBA00004123"/>
    </source>
</evidence>
<feature type="domain" description="Essential protein Yae1 N-terminal" evidence="5">
    <location>
        <begin position="45"/>
        <end position="83"/>
    </location>
</feature>
<dbReference type="AlphaFoldDB" id="A0A1S3GIC6"/>
<keyword evidence="4" id="KW-0539">Nucleus</keyword>
<evidence type="ECO:0000256" key="4">
    <source>
        <dbReference type="ARBA" id="ARBA00023242"/>
    </source>
</evidence>
<accession>A0A1S3GIC6</accession>
<name>A0A1S3GIC6_DIPOR</name>
<dbReference type="OrthoDB" id="20086at2759"/>
<dbReference type="GO" id="GO:0005634">
    <property type="term" value="C:nucleus"/>
    <property type="evidence" value="ECO:0007669"/>
    <property type="project" value="UniProtKB-SubCell"/>
</dbReference>
<dbReference type="InterPro" id="IPR019191">
    <property type="entry name" value="Essential_protein_Yae1_N"/>
</dbReference>
<dbReference type="PANTHER" id="PTHR18829">
    <property type="entry name" value="PROTEIN YAE1 HOMOLOG"/>
    <property type="match status" value="1"/>
</dbReference>
<dbReference type="InParanoid" id="A0A1S3GIC6"/>
<dbReference type="FunCoup" id="A0A1S3GIC6">
    <property type="interactions" value="47"/>
</dbReference>
<keyword evidence="6" id="KW-1185">Reference proteome</keyword>
<dbReference type="GO" id="GO:0005737">
    <property type="term" value="C:cytoplasm"/>
    <property type="evidence" value="ECO:0007669"/>
    <property type="project" value="UniProtKB-SubCell"/>
</dbReference>
<evidence type="ECO:0000259" key="5">
    <source>
        <dbReference type="Pfam" id="PF09811"/>
    </source>
</evidence>
<dbReference type="Pfam" id="PF09811">
    <property type="entry name" value="Yae1_N"/>
    <property type="match status" value="1"/>
</dbReference>
<dbReference type="RefSeq" id="XP_012888465.1">
    <property type="nucleotide sequence ID" value="XM_013033011.1"/>
</dbReference>
<evidence type="ECO:0000256" key="3">
    <source>
        <dbReference type="ARBA" id="ARBA00022490"/>
    </source>
</evidence>
<dbReference type="PANTHER" id="PTHR18829:SF0">
    <property type="entry name" value="PROTEIN YAE1 HOMOLOG"/>
    <property type="match status" value="1"/>
</dbReference>
<reference evidence="7" key="1">
    <citation type="submission" date="2025-08" db="UniProtKB">
        <authorList>
            <consortium name="RefSeq"/>
        </authorList>
    </citation>
    <scope>IDENTIFICATION</scope>
    <source>
        <tissue evidence="7">Kidney</tissue>
    </source>
</reference>
<dbReference type="CTD" id="57002"/>
<gene>
    <name evidence="7" type="primary">Yae1d1</name>
</gene>
<dbReference type="STRING" id="10020.ENSDORP00000009175"/>
<organism evidence="6 7">
    <name type="scientific">Dipodomys ordii</name>
    <name type="common">Ord's kangaroo rat</name>
    <dbReference type="NCBI Taxonomy" id="10020"/>
    <lineage>
        <taxon>Eukaryota</taxon>
        <taxon>Metazoa</taxon>
        <taxon>Chordata</taxon>
        <taxon>Craniata</taxon>
        <taxon>Vertebrata</taxon>
        <taxon>Euteleostomi</taxon>
        <taxon>Mammalia</taxon>
        <taxon>Eutheria</taxon>
        <taxon>Euarchontoglires</taxon>
        <taxon>Glires</taxon>
        <taxon>Rodentia</taxon>
        <taxon>Castorimorpha</taxon>
        <taxon>Heteromyidae</taxon>
        <taxon>Dipodomyinae</taxon>
        <taxon>Dipodomys</taxon>
    </lineage>
</organism>
<proteinExistence type="predicted"/>
<dbReference type="KEGG" id="dord:105998327"/>